<evidence type="ECO:0000313" key="3">
    <source>
        <dbReference type="Proteomes" id="UP000249239"/>
    </source>
</evidence>
<reference evidence="2 3" key="1">
    <citation type="submission" date="2018-06" db="EMBL/GenBank/DDBJ databases">
        <title>Genomic Encyclopedia of Archaeal and Bacterial Type Strains, Phase II (KMG-II): from individual species to whole genera.</title>
        <authorList>
            <person name="Goeker M."/>
        </authorList>
    </citation>
    <scope>NUCLEOTIDE SEQUENCE [LARGE SCALE GENOMIC DNA]</scope>
    <source>
        <strain evidence="2 3">DSM 6779</strain>
    </source>
</reference>
<evidence type="ECO:0000256" key="1">
    <source>
        <dbReference type="SAM" id="Coils"/>
    </source>
</evidence>
<dbReference type="OrthoDB" id="1793581at2"/>
<dbReference type="RefSeq" id="WP_111446754.1">
    <property type="nucleotide sequence ID" value="NZ_QKZK01000033.1"/>
</dbReference>
<feature type="coiled-coil region" evidence="1">
    <location>
        <begin position="245"/>
        <end position="275"/>
    </location>
</feature>
<dbReference type="InterPro" id="IPR010106">
    <property type="entry name" value="RpnA"/>
</dbReference>
<dbReference type="Proteomes" id="UP000249239">
    <property type="component" value="Unassembled WGS sequence"/>
</dbReference>
<proteinExistence type="predicted"/>
<protein>
    <submittedName>
        <fullName evidence="2">Putative transposase/invertase (TIGR01784 family)</fullName>
    </submittedName>
</protein>
<accession>A0A2W7NGG6</accession>
<dbReference type="NCBIfam" id="TIGR01784">
    <property type="entry name" value="T_den_put_tspse"/>
    <property type="match status" value="1"/>
</dbReference>
<sequence length="317" mass="37235">MIKASTHIRFDWAIKRLLRQKANFVILEGFLSELLRRDVSIIEILEREGNKESEEDKFNRVDILAKIDQGELVIIEVQNEREHDYFHRMNYAQGKLVSQYFGEGSKYKEVKRIISVNIVYFELGQGTDYVYEGHTEFKGIHTHDILELSHLQKKAFPELEYVHEIFARYYIIKVNHFNDVAKDSLDEWIYFLKNSEIKDEFTARGIAEAKKVLRKDEMSETERIQYERFVKEQRIRESEIESAILEVEEKLMRVIEDERAEKEKAFADKENALKKEAEALSLVEKMVKRLAAKGFSVAEIAGDTGLSEDEVKNMLAR</sequence>
<name>A0A2W7NGG6_9BACT</name>
<dbReference type="EMBL" id="QKZK01000033">
    <property type="protein sequence ID" value="PZX12216.1"/>
    <property type="molecule type" value="Genomic_DNA"/>
</dbReference>
<dbReference type="PANTHER" id="PTHR41317:SF1">
    <property type="entry name" value="PD-(D_E)XK NUCLEASE FAMILY TRANSPOSASE"/>
    <property type="match status" value="1"/>
</dbReference>
<keyword evidence="1" id="KW-0175">Coiled coil</keyword>
<organism evidence="2 3">
    <name type="scientific">Breznakibacter xylanolyticus</name>
    <dbReference type="NCBI Taxonomy" id="990"/>
    <lineage>
        <taxon>Bacteria</taxon>
        <taxon>Pseudomonadati</taxon>
        <taxon>Bacteroidota</taxon>
        <taxon>Bacteroidia</taxon>
        <taxon>Marinilabiliales</taxon>
        <taxon>Marinilabiliaceae</taxon>
        <taxon>Breznakibacter</taxon>
    </lineage>
</organism>
<keyword evidence="3" id="KW-1185">Reference proteome</keyword>
<dbReference type="PANTHER" id="PTHR41317">
    <property type="entry name" value="PD-(D_E)XK NUCLEASE FAMILY TRANSPOSASE"/>
    <property type="match status" value="1"/>
</dbReference>
<dbReference type="AlphaFoldDB" id="A0A2W7NGG6"/>
<dbReference type="Pfam" id="PF12784">
    <property type="entry name" value="PDDEXK_2"/>
    <property type="match status" value="1"/>
</dbReference>
<evidence type="ECO:0000313" key="2">
    <source>
        <dbReference type="EMBL" id="PZX12216.1"/>
    </source>
</evidence>
<comment type="caution">
    <text evidence="2">The sequence shown here is derived from an EMBL/GenBank/DDBJ whole genome shotgun (WGS) entry which is preliminary data.</text>
</comment>
<gene>
    <name evidence="2" type="ORF">LX69_02941</name>
</gene>